<dbReference type="eggNOG" id="KOG0230">
    <property type="taxonomic scope" value="Eukaryota"/>
</dbReference>
<dbReference type="InterPro" id="IPR044769">
    <property type="entry name" value="PIKfyve_PIPKc"/>
</dbReference>
<feature type="compositionally biased region" description="Polar residues" evidence="13">
    <location>
        <begin position="1737"/>
        <end position="1769"/>
    </location>
</feature>
<dbReference type="Gene3D" id="3.30.800.10">
    <property type="entry name" value="Phosphatidylinositol Phosphate Kinase II Beta"/>
    <property type="match status" value="1"/>
</dbReference>
<feature type="region of interest" description="Disordered" evidence="13">
    <location>
        <begin position="1932"/>
        <end position="2052"/>
    </location>
</feature>
<evidence type="ECO:0000313" key="17">
    <source>
        <dbReference type="Proteomes" id="UP000006702"/>
    </source>
</evidence>
<feature type="domain" description="FYVE-type" evidence="14">
    <location>
        <begin position="495"/>
        <end position="554"/>
    </location>
</feature>
<dbReference type="Pfam" id="PF01363">
    <property type="entry name" value="FYVE"/>
    <property type="match status" value="1"/>
</dbReference>
<dbReference type="OMA" id="QSVWNDT"/>
<keyword evidence="3 12" id="KW-0808">Transferase</keyword>
<feature type="compositionally biased region" description="Low complexity" evidence="13">
    <location>
        <begin position="174"/>
        <end position="200"/>
    </location>
</feature>
<dbReference type="Pfam" id="PF01504">
    <property type="entry name" value="PIP5K"/>
    <property type="match status" value="2"/>
</dbReference>
<proteinExistence type="predicted"/>
<dbReference type="CDD" id="cd17300">
    <property type="entry name" value="PIPKc_PIKfyve"/>
    <property type="match status" value="1"/>
</dbReference>
<dbReference type="CDD" id="cd03334">
    <property type="entry name" value="Fab1_TCP"/>
    <property type="match status" value="1"/>
</dbReference>
<feature type="compositionally biased region" description="Low complexity" evidence="13">
    <location>
        <begin position="363"/>
        <end position="375"/>
    </location>
</feature>
<dbReference type="OrthoDB" id="158357at2759"/>
<keyword evidence="9 12" id="KW-0067">ATP-binding</keyword>
<evidence type="ECO:0000313" key="16">
    <source>
        <dbReference type="EMBL" id="EAW15966.1"/>
    </source>
</evidence>
<dbReference type="Proteomes" id="UP000006702">
    <property type="component" value="Unassembled WGS sequence"/>
</dbReference>
<dbReference type="SMART" id="SM00330">
    <property type="entry name" value="PIPKc"/>
    <property type="match status" value="1"/>
</dbReference>
<dbReference type="Pfam" id="PF00118">
    <property type="entry name" value="Cpn60_TCP1"/>
    <property type="match status" value="1"/>
</dbReference>
<dbReference type="InterPro" id="IPR011011">
    <property type="entry name" value="Znf_FYVE_PHD"/>
</dbReference>
<dbReference type="GO" id="GO:0000329">
    <property type="term" value="C:fungal-type vacuole membrane"/>
    <property type="evidence" value="ECO:0007669"/>
    <property type="project" value="TreeGrafter"/>
</dbReference>
<comment type="catalytic activity">
    <reaction evidence="1">
        <text>a 1,2-diacyl-sn-glycero-3-phospho-(1D-myo-inositol-3-phosphate) + ATP = a 1,2-diacyl-sn-glycero-3-phospho-(1D-myo-inositol-3,5-bisphosphate) + ADP + H(+)</text>
        <dbReference type="Rhea" id="RHEA:13609"/>
        <dbReference type="ChEBI" id="CHEBI:15378"/>
        <dbReference type="ChEBI" id="CHEBI:30616"/>
        <dbReference type="ChEBI" id="CHEBI:57923"/>
        <dbReference type="ChEBI" id="CHEBI:58088"/>
        <dbReference type="ChEBI" id="CHEBI:456216"/>
        <dbReference type="EC" id="2.7.1.150"/>
    </reaction>
</comment>
<dbReference type="FunFam" id="3.30.800.10:FF:000005">
    <property type="entry name" value="1-phosphatidylinositol-3-phosphate 5-kinase (Fab1)"/>
    <property type="match status" value="1"/>
</dbReference>
<feature type="compositionally biased region" description="Polar residues" evidence="13">
    <location>
        <begin position="718"/>
        <end position="741"/>
    </location>
</feature>
<keyword evidence="6 11" id="KW-0863">Zinc-finger</keyword>
<keyword evidence="4" id="KW-0479">Metal-binding</keyword>
<feature type="compositionally biased region" description="Polar residues" evidence="13">
    <location>
        <begin position="376"/>
        <end position="399"/>
    </location>
</feature>
<evidence type="ECO:0000256" key="7">
    <source>
        <dbReference type="ARBA" id="ARBA00022777"/>
    </source>
</evidence>
<keyword evidence="7 12" id="KW-0418">Kinase</keyword>
<dbReference type="GO" id="GO:0008270">
    <property type="term" value="F:zinc ion binding"/>
    <property type="evidence" value="ECO:0007669"/>
    <property type="project" value="UniProtKB-KW"/>
</dbReference>
<dbReference type="Gene3D" id="3.30.810.10">
    <property type="entry name" value="2-Layer Sandwich"/>
    <property type="match status" value="1"/>
</dbReference>
<dbReference type="Gene3D" id="3.30.40.10">
    <property type="entry name" value="Zinc/RING finger domain, C3HC4 (zinc finger)"/>
    <property type="match status" value="1"/>
</dbReference>
<feature type="compositionally biased region" description="Basic and acidic residues" evidence="13">
    <location>
        <begin position="2005"/>
        <end position="2016"/>
    </location>
</feature>
<dbReference type="SUPFAM" id="SSF56104">
    <property type="entry name" value="SAICAR synthase-like"/>
    <property type="match status" value="1"/>
</dbReference>
<dbReference type="InterPro" id="IPR027484">
    <property type="entry name" value="PInositol-4-P-5-kinase_N"/>
</dbReference>
<dbReference type="GO" id="GO:0005524">
    <property type="term" value="F:ATP binding"/>
    <property type="evidence" value="ECO:0007669"/>
    <property type="project" value="UniProtKB-UniRule"/>
</dbReference>
<dbReference type="SUPFAM" id="SSF57903">
    <property type="entry name" value="FYVE/PHD zinc finger"/>
    <property type="match status" value="1"/>
</dbReference>
<feature type="compositionally biased region" description="Polar residues" evidence="13">
    <location>
        <begin position="295"/>
        <end position="308"/>
    </location>
</feature>
<evidence type="ECO:0000259" key="14">
    <source>
        <dbReference type="PROSITE" id="PS50178"/>
    </source>
</evidence>
<feature type="compositionally biased region" description="Polar residues" evidence="13">
    <location>
        <begin position="1787"/>
        <end position="1811"/>
    </location>
</feature>
<dbReference type="Gene3D" id="3.50.7.10">
    <property type="entry name" value="GroEL"/>
    <property type="match status" value="1"/>
</dbReference>
<dbReference type="GeneID" id="4584378"/>
<dbReference type="STRING" id="331117.A1DME5"/>
<dbReference type="PANTHER" id="PTHR45748:SF7">
    <property type="entry name" value="1-PHOSPHATIDYLINOSITOL 3-PHOSPHATE 5-KINASE-RELATED"/>
    <property type="match status" value="1"/>
</dbReference>
<dbReference type="EMBL" id="DS027698">
    <property type="protein sequence ID" value="EAW15966.1"/>
    <property type="molecule type" value="Genomic_DNA"/>
</dbReference>
<evidence type="ECO:0000256" key="1">
    <source>
        <dbReference type="ARBA" id="ARBA00000768"/>
    </source>
</evidence>
<dbReference type="GO" id="GO:0046854">
    <property type="term" value="P:phosphatidylinositol phosphate biosynthetic process"/>
    <property type="evidence" value="ECO:0007669"/>
    <property type="project" value="TreeGrafter"/>
</dbReference>
<evidence type="ECO:0000256" key="5">
    <source>
        <dbReference type="ARBA" id="ARBA00022741"/>
    </source>
</evidence>
<feature type="region of interest" description="Disordered" evidence="13">
    <location>
        <begin position="781"/>
        <end position="833"/>
    </location>
</feature>
<dbReference type="RefSeq" id="XP_001257863.1">
    <property type="nucleotide sequence ID" value="XM_001257862.1"/>
</dbReference>
<feature type="compositionally biased region" description="Polar residues" evidence="13">
    <location>
        <begin position="1"/>
        <end position="16"/>
    </location>
</feature>
<feature type="compositionally biased region" description="Basic and acidic residues" evidence="13">
    <location>
        <begin position="1932"/>
        <end position="1944"/>
    </location>
</feature>
<feature type="compositionally biased region" description="Polar residues" evidence="13">
    <location>
        <begin position="642"/>
        <end position="653"/>
    </location>
</feature>
<gene>
    <name evidence="16" type="ORF">NFIA_053120</name>
</gene>
<keyword evidence="5 12" id="KW-0547">Nucleotide-binding</keyword>
<evidence type="ECO:0000256" key="3">
    <source>
        <dbReference type="ARBA" id="ARBA00022679"/>
    </source>
</evidence>
<organism evidence="16 17">
    <name type="scientific">Neosartorya fischeri (strain ATCC 1020 / DSM 3700 / CBS 544.65 / FGSC A1164 / JCM 1740 / NRRL 181 / WB 181)</name>
    <name type="common">Aspergillus fischerianus</name>
    <dbReference type="NCBI Taxonomy" id="331117"/>
    <lineage>
        <taxon>Eukaryota</taxon>
        <taxon>Fungi</taxon>
        <taxon>Dikarya</taxon>
        <taxon>Ascomycota</taxon>
        <taxon>Pezizomycotina</taxon>
        <taxon>Eurotiomycetes</taxon>
        <taxon>Eurotiomycetidae</taxon>
        <taxon>Eurotiales</taxon>
        <taxon>Aspergillaceae</taxon>
        <taxon>Aspergillus</taxon>
        <taxon>Aspergillus subgen. Fumigati</taxon>
    </lineage>
</organism>
<dbReference type="FunFam" id="3.30.810.10:FF:000001">
    <property type="entry name" value="1-phosphatidylinositol 3-phosphate 5-kinase FAB1"/>
    <property type="match status" value="1"/>
</dbReference>
<keyword evidence="8" id="KW-0862">Zinc</keyword>
<evidence type="ECO:0000256" key="12">
    <source>
        <dbReference type="PROSITE-ProRule" id="PRU00781"/>
    </source>
</evidence>
<dbReference type="PANTHER" id="PTHR45748">
    <property type="entry name" value="1-PHOSPHATIDYLINOSITOL 3-PHOSPHATE 5-KINASE-RELATED"/>
    <property type="match status" value="1"/>
</dbReference>
<protein>
    <recommendedName>
        <fullName evidence="2">1-phosphatidylinositol-3-phosphate 5-kinase</fullName>
        <ecNumber evidence="2">2.7.1.150</ecNumber>
    </recommendedName>
    <alternativeName>
        <fullName evidence="10">Type III PIP kinase</fullName>
    </alternativeName>
</protein>
<feature type="region of interest" description="Disordered" evidence="13">
    <location>
        <begin position="1"/>
        <end position="35"/>
    </location>
</feature>
<dbReference type="SUPFAM" id="SSF54849">
    <property type="entry name" value="GroEL-intermediate domain like"/>
    <property type="match status" value="1"/>
</dbReference>
<dbReference type="InterPro" id="IPR027410">
    <property type="entry name" value="TCP-1-like_intermed_sf"/>
</dbReference>
<dbReference type="VEuPathDB" id="FungiDB:NFIA_053120"/>
<dbReference type="InterPro" id="IPR017455">
    <property type="entry name" value="Znf_FYVE-rel"/>
</dbReference>
<dbReference type="InterPro" id="IPR013083">
    <property type="entry name" value="Znf_RING/FYVE/PHD"/>
</dbReference>
<feature type="compositionally biased region" description="Basic and acidic residues" evidence="13">
    <location>
        <begin position="309"/>
        <end position="322"/>
    </location>
</feature>
<feature type="compositionally biased region" description="Basic and acidic residues" evidence="13">
    <location>
        <begin position="1661"/>
        <end position="1672"/>
    </location>
</feature>
<feature type="compositionally biased region" description="Low complexity" evidence="13">
    <location>
        <begin position="2528"/>
        <end position="2538"/>
    </location>
</feature>
<dbReference type="InterPro" id="IPR027409">
    <property type="entry name" value="GroEL-like_apical_dom_sf"/>
</dbReference>
<feature type="region of interest" description="Disordered" evidence="13">
    <location>
        <begin position="1153"/>
        <end position="1193"/>
    </location>
</feature>
<feature type="region of interest" description="Disordered" evidence="13">
    <location>
        <begin position="103"/>
        <end position="434"/>
    </location>
</feature>
<feature type="compositionally biased region" description="Low complexity" evidence="13">
    <location>
        <begin position="1643"/>
        <end position="1660"/>
    </location>
</feature>
<dbReference type="InterPro" id="IPR002498">
    <property type="entry name" value="PInositol-4-P-4/5-kinase_core"/>
</dbReference>
<dbReference type="SUPFAM" id="SSF52029">
    <property type="entry name" value="GroEL apical domain-like"/>
    <property type="match status" value="1"/>
</dbReference>
<name>A1DME5_NEOFI</name>
<dbReference type="PROSITE" id="PS51455">
    <property type="entry name" value="PIPK"/>
    <property type="match status" value="1"/>
</dbReference>
<evidence type="ECO:0000256" key="2">
    <source>
        <dbReference type="ARBA" id="ARBA00012009"/>
    </source>
</evidence>
<feature type="compositionally biased region" description="Basic and acidic residues" evidence="13">
    <location>
        <begin position="1774"/>
        <end position="1784"/>
    </location>
</feature>
<dbReference type="GO" id="GO:0000285">
    <property type="term" value="F:1-phosphatidylinositol-3-phosphate 5-kinase activity"/>
    <property type="evidence" value="ECO:0007669"/>
    <property type="project" value="UniProtKB-EC"/>
</dbReference>
<keyword evidence="17" id="KW-1185">Reference proteome</keyword>
<dbReference type="InterPro" id="IPR027483">
    <property type="entry name" value="PInositol-4-P-4/5-kinase_C_sf"/>
</dbReference>
<feature type="compositionally biased region" description="Polar residues" evidence="13">
    <location>
        <begin position="1157"/>
        <end position="1166"/>
    </location>
</feature>
<feature type="region of interest" description="Disordered" evidence="13">
    <location>
        <begin position="1693"/>
        <end position="1920"/>
    </location>
</feature>
<dbReference type="KEGG" id="nfi:NFIA_053120"/>
<feature type="region of interest" description="Disordered" evidence="13">
    <location>
        <begin position="715"/>
        <end position="746"/>
    </location>
</feature>
<dbReference type="InterPro" id="IPR002423">
    <property type="entry name" value="Cpn60/GroEL/TCP-1"/>
</dbReference>
<evidence type="ECO:0000256" key="4">
    <source>
        <dbReference type="ARBA" id="ARBA00022723"/>
    </source>
</evidence>
<feature type="compositionally biased region" description="Basic and acidic residues" evidence="13">
    <location>
        <begin position="1968"/>
        <end position="1980"/>
    </location>
</feature>
<accession>A1DME5</accession>
<dbReference type="InterPro" id="IPR000306">
    <property type="entry name" value="Znf_FYVE"/>
</dbReference>
<feature type="compositionally biased region" description="Basic and acidic residues" evidence="13">
    <location>
        <begin position="1877"/>
        <end position="1888"/>
    </location>
</feature>
<dbReference type="GO" id="GO:0010008">
    <property type="term" value="C:endosome membrane"/>
    <property type="evidence" value="ECO:0007669"/>
    <property type="project" value="TreeGrafter"/>
</dbReference>
<feature type="region of interest" description="Disordered" evidence="13">
    <location>
        <begin position="639"/>
        <end position="666"/>
    </location>
</feature>
<reference evidence="17" key="1">
    <citation type="journal article" date="2008" name="PLoS Genet.">
        <title>Genomic islands in the pathogenic filamentous fungus Aspergillus fumigatus.</title>
        <authorList>
            <person name="Fedorova N.D."/>
            <person name="Khaldi N."/>
            <person name="Joardar V.S."/>
            <person name="Maiti R."/>
            <person name="Amedeo P."/>
            <person name="Anderson M.J."/>
            <person name="Crabtree J."/>
            <person name="Silva J.C."/>
            <person name="Badger J.H."/>
            <person name="Albarraq A."/>
            <person name="Angiuoli S."/>
            <person name="Bussey H."/>
            <person name="Bowyer P."/>
            <person name="Cotty P.J."/>
            <person name="Dyer P.S."/>
            <person name="Egan A."/>
            <person name="Galens K."/>
            <person name="Fraser-Liggett C.M."/>
            <person name="Haas B.J."/>
            <person name="Inman J.M."/>
            <person name="Kent R."/>
            <person name="Lemieux S."/>
            <person name="Malavazi I."/>
            <person name="Orvis J."/>
            <person name="Roemer T."/>
            <person name="Ronning C.M."/>
            <person name="Sundaram J.P."/>
            <person name="Sutton G."/>
            <person name="Turner G."/>
            <person name="Venter J.C."/>
            <person name="White O.R."/>
            <person name="Whitty B.R."/>
            <person name="Youngman P."/>
            <person name="Wolfe K.H."/>
            <person name="Goldman G.H."/>
            <person name="Wortman J.R."/>
            <person name="Jiang B."/>
            <person name="Denning D.W."/>
            <person name="Nierman W.C."/>
        </authorList>
    </citation>
    <scope>NUCLEOTIDE SEQUENCE [LARGE SCALE GENOMIC DNA]</scope>
    <source>
        <strain evidence="17">ATCC 1020 / DSM 3700 / CBS 544.65 / FGSC A1164 / JCM 1740 / NRRL 181 / WB 181</strain>
    </source>
</reference>
<dbReference type="HOGENOM" id="CLU_000480_0_0_1"/>
<feature type="domain" description="PIPK" evidence="15">
    <location>
        <begin position="2130"/>
        <end position="2462"/>
    </location>
</feature>
<evidence type="ECO:0000256" key="13">
    <source>
        <dbReference type="SAM" id="MobiDB-lite"/>
    </source>
</evidence>
<dbReference type="FunFam" id="3.50.7.10:FF:000007">
    <property type="entry name" value="1-phosphatidylinositol 3-phosphate 5-kinase isoform X1"/>
    <property type="match status" value="1"/>
</dbReference>
<dbReference type="SMART" id="SM00064">
    <property type="entry name" value="FYVE"/>
    <property type="match status" value="1"/>
</dbReference>
<feature type="region of interest" description="Disordered" evidence="13">
    <location>
        <begin position="1643"/>
        <end position="1681"/>
    </location>
</feature>
<evidence type="ECO:0000256" key="10">
    <source>
        <dbReference type="ARBA" id="ARBA00075294"/>
    </source>
</evidence>
<feature type="region of interest" description="Disordered" evidence="13">
    <location>
        <begin position="2497"/>
        <end position="2538"/>
    </location>
</feature>
<dbReference type="FunFam" id="3.30.40.10:FF:000283">
    <property type="entry name" value="1-phosphatidylinositol-3-phosphate 5-kinase (Fab1)"/>
    <property type="match status" value="1"/>
</dbReference>
<dbReference type="EC" id="2.7.1.150" evidence="2"/>
<evidence type="ECO:0000256" key="8">
    <source>
        <dbReference type="ARBA" id="ARBA00022833"/>
    </source>
</evidence>
<sequence>MAYQHSQGTSSPSASSIFLPLGRRGSRASVSTQAERESLNAALDQIHTAAYQSDSLTVFNDFTSPPVPASATEEKNLSAELQGGLSGLYSRFRTSVGGMRDIVSGVGKASDKGAPDGPAIKSPPPERSVSKSAADSTGPLAEAQQLNPSSSQGSRLQSPTPGSSQNTHDLPTGKASKLSSKAASISSKASVSPSPALKSPTVPLPKSTSNAATVDPTVTELHVSAVKEPTHYSSNTSVNVSSSSLQTMGSTGTEREENHYVPSMSSSGFSERLTHSPALSAKAHNPPNEAHAALDSSNKSKLTSQPSDITKRLERRTSHDLEPSLPAPLQMTKHTTQGEVEGTSPAQERIRSNSAASFNLDRASVTASSGTTSVSQLPSNRAGSLHNSQGPSTGATSLSLMDGNPKLDALSKAPSKDKPKYRPGMTSLSRFSAYGTSKNHSTEAAADPPALAPINTAVDSLPGHNGRSKRPNAGGDGVVSQLRSKLLSKEFWMRDENAKDCFHCGETFSTFRRKHHCRTCGQIFDSKCTLLIPGDRFGQPGSIRVCKPCEAMINGHDDDSSEFSDSEQSPMVLNPRLSELGLGNFSRTSADDDDSSSIISQSIEHVMKTPTMAIPATRRAGEGHNRRSAVLEIGPERPLVRPTSSRSLKSTLNGRPHAMGHKRHHSRQQYIRNFKSFHDDRAPFQRRTVEDNPVRARLPAFHKDNIIDPDLAQYLSDDASSGDEQPSLLSAVSEGSLSKSGGDSERTTFGGLLAAVKKGRSAFGERSAASFIASARDGDEVGSSRAVNLPRPSRRRNLSVASSIHRYSPRASKDSVSNPHDASGHVFPTGVTPSGFKMTRSSSMRGAGAPPVELNKASLQHVRKLLRQLLKDASVPHSNSWETALLPILLKAADEVDPDVQNGDDMDIRHYVKLKKILGGRPGDTSYVSGLVFTKNLALKSMPRSIPHPRILIITFPLEYARHQQHFMSLEPVIRQEREFLENLVSRIAALRPNLLLVEKNVSGLALELLEKANIATAYNVKSSVLEAVSRCTQTRIITSMDKLVTTPVHSDCGSFDVKTYVYNGHKKTYMYISGCRKELGCTIVLRGGDHNVLAKVKRITEFMVYVVYNLRLETCLMRDEFAQIPTSIEENASNAGDEAANVGTLSTMIKSDDRSATVQPCSQGGSDEKKSDPASIGKATITTDGTEVPDDVPMPTYYEDIVRDTETKILSASPFVKFEPPYLLKRAREMERRLAYLKRLRDQDISSEQASDEKAKSQKFILITPEMVHQSPQNAPPKVKEVLHAAHDAEYDNALHHYQTQKRQWEAYISGASSLFDPYAHQNIVVLFSLVCTTTSIPCSGPDLFALEYYNEHGDDTIFEPDCTVGQYVEDICQNANAICTANGCEKRMFEHHRQYVHGEAQISVFVQPYPSKLRGLQDTILMWSCCKVCGNETQVFPMSDSTWKYSFGKYLELSFYSKNLHARAGVCPHDLQRDHLRFFGYKDIALRIHYDTINLLEIIVPRTRVTWKVDNDLKLRNEVYLKIERRLNRFMGSVKARLKGINVDSVVPKLAEACKAEIEVLTKKANEDHAALIKQLQDKYISSRYWEVTPLNEVLRSVQEKVVEWDTAFADFEKNFFPSEKDIRRLATLQLKKIFLDKDSSVTSLTSTEEPPTTPTEAESGHDQMTEHPRPMRRMTLSPEKAQDVLVSVVEEDSGEKNVHEATSYKDEAPLPSSPSPEEREPSFPPAAEPDEPEGSQSPESTARSAMSEQAPSTTQSASSLGISGATSDAAESGKDSPEHPPTEQGDSQGQNVDTDSQIPASIFKQPTPSGIPRLAEGVVRRTGKATSPPLLRAQSQPLQGQRDRVKMGVPLRGFRTGAAGSGGSDNFSSPTPESKFKPSDRKFSDRFGLTALRNSRLAPGPSLIPRSVPGRKNNTRVSNLAKHFEQLSREFEKERQRERQQRAAKGTHSRAYPLASSKPIVEVYKNVRDAVEEREPSGEGEDFMPSTPRLPLNESSLESGELLERTSEEEPRGEPVLQRSITHPSTTEDKTQGDRPTVSEGEEEMHSDEDRALAEDLHMTDSNDELAKLSPEDEQLDLKELPKHERSNLLKMLTNFWSERSASGWASLDYPLSMSDHVFADCDIIVREDEPSSLVAFALASSDYKEKLASIQKRYEQLDEKKSTSKEGSDAMNEARVEHALLRSTGTHLKYQFQEGQAKMLCKIFYAEQFDALRKKCGVAERIVESLSRCAKWDSKGGKTNSLFLKTLDDRFILKSLSPIETQAFLKFAPAYFQIMSEALFHELPSAIAKMFGFYQVIIKNPATGTEFNWFLLLMENLFYDRVPTRIFDLKGSMRNRKVQSTGERNEVLLDENMVDFIYETPLFAREHSKKLLSQSVWNDTLFLGRQNVMDYSLMIAIDESRSELVVGVIDCIRTYTWDKKLESWIKDRGFAGGGKNRPTVTSPKEYKSRFREAMARYVLQAPRYVVPGIRLAAIANIIPSCWHQLQPTQPYRNQPAEAHVHHLPQAPQPLQPPQSTDGDDADANADSGGSQSQT</sequence>
<dbReference type="PROSITE" id="PS50178">
    <property type="entry name" value="ZF_FYVE"/>
    <property type="match status" value="1"/>
</dbReference>
<feature type="compositionally biased region" description="Low complexity" evidence="13">
    <location>
        <begin position="233"/>
        <end position="244"/>
    </location>
</feature>
<evidence type="ECO:0000256" key="9">
    <source>
        <dbReference type="ARBA" id="ARBA00022840"/>
    </source>
</evidence>
<feature type="compositionally biased region" description="Basic and acidic residues" evidence="13">
    <location>
        <begin position="1697"/>
        <end position="1711"/>
    </location>
</feature>
<evidence type="ECO:0000259" key="15">
    <source>
        <dbReference type="PROSITE" id="PS51455"/>
    </source>
</evidence>
<feature type="compositionally biased region" description="Polar residues" evidence="13">
    <location>
        <begin position="144"/>
        <end position="169"/>
    </location>
</feature>
<evidence type="ECO:0000256" key="6">
    <source>
        <dbReference type="ARBA" id="ARBA00022771"/>
    </source>
</evidence>
<evidence type="ECO:0000256" key="11">
    <source>
        <dbReference type="PROSITE-ProRule" id="PRU00091"/>
    </source>
</evidence>